<feature type="domain" description="Glycosyltransferase 2-like" evidence="1">
    <location>
        <begin position="3"/>
        <end position="157"/>
    </location>
</feature>
<reference evidence="2 3" key="1">
    <citation type="submission" date="2023-09" db="EMBL/GenBank/DDBJ databases">
        <title>Thalassobella suaedae gen. nov., sp. nov., a marine bacterium of the family Flavobacteriaceae isolated from a halophyte Suaeda japonica.</title>
        <authorList>
            <person name="Lee S.Y."/>
            <person name="Hwang C.Y."/>
        </authorList>
    </citation>
    <scope>NUCLEOTIDE SEQUENCE [LARGE SCALE GENOMIC DNA]</scope>
    <source>
        <strain evidence="2 3">HL-DH10</strain>
    </source>
</reference>
<dbReference type="InterPro" id="IPR001173">
    <property type="entry name" value="Glyco_trans_2-like"/>
</dbReference>
<dbReference type="SUPFAM" id="SSF53448">
    <property type="entry name" value="Nucleotide-diphospho-sugar transferases"/>
    <property type="match status" value="1"/>
</dbReference>
<protein>
    <submittedName>
        <fullName evidence="2">Glycosyltransferase family 2 protein</fullName>
    </submittedName>
</protein>
<accession>A0ABY9Y6Y3</accession>
<proteinExistence type="predicted"/>
<dbReference type="InterPro" id="IPR029044">
    <property type="entry name" value="Nucleotide-diphossugar_trans"/>
</dbReference>
<keyword evidence="3" id="KW-1185">Reference proteome</keyword>
<dbReference type="EMBL" id="CP134536">
    <property type="protein sequence ID" value="WNH13971.1"/>
    <property type="molecule type" value="Genomic_DNA"/>
</dbReference>
<dbReference type="Proteomes" id="UP001303407">
    <property type="component" value="Chromosome"/>
</dbReference>
<gene>
    <name evidence="2" type="ORF">RHP49_06865</name>
</gene>
<sequence length="236" mass="27595">MISVCIATYNGEKYIKEQLDSILTQIDLNDEVVISDDSSTDKTIEIIEKYNDSRIKIYKNNKFRNPIYNFENTLIKCSGDIIFLSDQDDIWPENKVVDYMGKLKEYDVVFSNVNLFKKDVNKTKELFVLENNNKGLVKNILKNHCIGATMAFKKELLGMVLPFPKYIPMHDIWIYSLGSIFGKTFYFNKPYLYYRRHGNNVTNTGVKTTNSLFVIMKNRLLLLFVVFMRVIKICLK</sequence>
<dbReference type="Pfam" id="PF00535">
    <property type="entry name" value="Glycos_transf_2"/>
    <property type="match status" value="1"/>
</dbReference>
<dbReference type="RefSeq" id="WP_415863964.1">
    <property type="nucleotide sequence ID" value="NZ_CP134536.1"/>
</dbReference>
<evidence type="ECO:0000313" key="2">
    <source>
        <dbReference type="EMBL" id="WNH13971.1"/>
    </source>
</evidence>
<dbReference type="CDD" id="cd04196">
    <property type="entry name" value="GT_2_like_d"/>
    <property type="match status" value="1"/>
</dbReference>
<dbReference type="PANTHER" id="PTHR22916">
    <property type="entry name" value="GLYCOSYLTRANSFERASE"/>
    <property type="match status" value="1"/>
</dbReference>
<dbReference type="Gene3D" id="3.90.550.10">
    <property type="entry name" value="Spore Coat Polysaccharide Biosynthesis Protein SpsA, Chain A"/>
    <property type="match status" value="1"/>
</dbReference>
<dbReference type="PANTHER" id="PTHR22916:SF3">
    <property type="entry name" value="UDP-GLCNAC:BETAGAL BETA-1,3-N-ACETYLGLUCOSAMINYLTRANSFERASE-LIKE PROTEIN 1"/>
    <property type="match status" value="1"/>
</dbReference>
<organism evidence="2 3">
    <name type="scientific">Thalassobellus suaedae</name>
    <dbReference type="NCBI Taxonomy" id="3074124"/>
    <lineage>
        <taxon>Bacteria</taxon>
        <taxon>Pseudomonadati</taxon>
        <taxon>Bacteroidota</taxon>
        <taxon>Flavobacteriia</taxon>
        <taxon>Flavobacteriales</taxon>
        <taxon>Flavobacteriaceae</taxon>
        <taxon>Thalassobellus</taxon>
    </lineage>
</organism>
<evidence type="ECO:0000313" key="3">
    <source>
        <dbReference type="Proteomes" id="UP001303407"/>
    </source>
</evidence>
<name>A0ABY9Y6Y3_9FLAO</name>
<evidence type="ECO:0000259" key="1">
    <source>
        <dbReference type="Pfam" id="PF00535"/>
    </source>
</evidence>